<keyword evidence="4" id="KW-1185">Reference proteome</keyword>
<reference evidence="3" key="1">
    <citation type="journal article" date="2023" name="G3 (Bethesda)">
        <title>A reference genome for the long-term kleptoplast-retaining sea slug Elysia crispata morphotype clarki.</title>
        <authorList>
            <person name="Eastman K.E."/>
            <person name="Pendleton A.L."/>
            <person name="Shaikh M.A."/>
            <person name="Suttiyut T."/>
            <person name="Ogas R."/>
            <person name="Tomko P."/>
            <person name="Gavelis G."/>
            <person name="Widhalm J.R."/>
            <person name="Wisecaver J.H."/>
        </authorList>
    </citation>
    <scope>NUCLEOTIDE SEQUENCE</scope>
    <source>
        <strain evidence="3">ECLA1</strain>
    </source>
</reference>
<organism evidence="3 4">
    <name type="scientific">Elysia crispata</name>
    <name type="common">lettuce slug</name>
    <dbReference type="NCBI Taxonomy" id="231223"/>
    <lineage>
        <taxon>Eukaryota</taxon>
        <taxon>Metazoa</taxon>
        <taxon>Spiralia</taxon>
        <taxon>Lophotrochozoa</taxon>
        <taxon>Mollusca</taxon>
        <taxon>Gastropoda</taxon>
        <taxon>Heterobranchia</taxon>
        <taxon>Euthyneura</taxon>
        <taxon>Panpulmonata</taxon>
        <taxon>Sacoglossa</taxon>
        <taxon>Placobranchoidea</taxon>
        <taxon>Plakobranchidae</taxon>
        <taxon>Elysia</taxon>
    </lineage>
</organism>
<dbReference type="Pfam" id="PF00147">
    <property type="entry name" value="Fibrinogen_C"/>
    <property type="match status" value="1"/>
</dbReference>
<dbReference type="AlphaFoldDB" id="A0AAE1DBE3"/>
<dbReference type="Gene3D" id="3.90.215.10">
    <property type="entry name" value="Gamma Fibrinogen, chain A, domain 1"/>
    <property type="match status" value="1"/>
</dbReference>
<dbReference type="InterPro" id="IPR020837">
    <property type="entry name" value="Fibrinogen_CS"/>
</dbReference>
<dbReference type="SMART" id="SM00186">
    <property type="entry name" value="FBG"/>
    <property type="match status" value="1"/>
</dbReference>
<evidence type="ECO:0000313" key="3">
    <source>
        <dbReference type="EMBL" id="KAK3764252.1"/>
    </source>
</evidence>
<dbReference type="Proteomes" id="UP001283361">
    <property type="component" value="Unassembled WGS sequence"/>
</dbReference>
<dbReference type="InterPro" id="IPR002181">
    <property type="entry name" value="Fibrinogen_a/b/g_C_dom"/>
</dbReference>
<dbReference type="InterPro" id="IPR036056">
    <property type="entry name" value="Fibrinogen-like_C"/>
</dbReference>
<sequence length="208" mass="24047">MMDMFRPTVCEKEMIPFFSYSSFPHPVIYPSRQSKFQFPYLCGSLTDTGGWIVIQRRSTGNIDCVDYRDCFGYLDGNDNIHAITRTGTYELRVDLRYKGKSAFAHYRHFSVSDEFNKYTLRVGNYSGTAGNSLNYHINCGFSTFDRDNDPWFGNCANEQKGGWWFNECDEANLNGDWAGHANRGTEWDGFIDTFESLDFSEMKFRKVG</sequence>
<dbReference type="PROSITE" id="PS00514">
    <property type="entry name" value="FIBRINOGEN_C_1"/>
    <property type="match status" value="1"/>
</dbReference>
<dbReference type="PANTHER" id="PTHR19143:SF458">
    <property type="entry name" value="FIBRINOGEN C-TERMINAL DOMAIN-CONTAINING PROTEIN-RELATED"/>
    <property type="match status" value="1"/>
</dbReference>
<evidence type="ECO:0000256" key="1">
    <source>
        <dbReference type="ARBA" id="ARBA00023157"/>
    </source>
</evidence>
<protein>
    <recommendedName>
        <fullName evidence="2">Fibrinogen C-terminal domain-containing protein</fullName>
    </recommendedName>
</protein>
<comment type="caution">
    <text evidence="3">The sequence shown here is derived from an EMBL/GenBank/DDBJ whole genome shotgun (WGS) entry which is preliminary data.</text>
</comment>
<proteinExistence type="predicted"/>
<dbReference type="GO" id="GO:0005615">
    <property type="term" value="C:extracellular space"/>
    <property type="evidence" value="ECO:0007669"/>
    <property type="project" value="TreeGrafter"/>
</dbReference>
<evidence type="ECO:0000313" key="4">
    <source>
        <dbReference type="Proteomes" id="UP001283361"/>
    </source>
</evidence>
<dbReference type="EMBL" id="JAWDGP010004459">
    <property type="protein sequence ID" value="KAK3764252.1"/>
    <property type="molecule type" value="Genomic_DNA"/>
</dbReference>
<dbReference type="InterPro" id="IPR050373">
    <property type="entry name" value="Fibrinogen_C-term_domain"/>
</dbReference>
<dbReference type="SUPFAM" id="SSF56496">
    <property type="entry name" value="Fibrinogen C-terminal domain-like"/>
    <property type="match status" value="1"/>
</dbReference>
<name>A0AAE1DBE3_9GAST</name>
<keyword evidence="1" id="KW-1015">Disulfide bond</keyword>
<dbReference type="PROSITE" id="PS51406">
    <property type="entry name" value="FIBRINOGEN_C_2"/>
    <property type="match status" value="1"/>
</dbReference>
<accession>A0AAE1DBE3</accession>
<dbReference type="InterPro" id="IPR014716">
    <property type="entry name" value="Fibrinogen_a/b/g_C_1"/>
</dbReference>
<evidence type="ECO:0000259" key="2">
    <source>
        <dbReference type="PROSITE" id="PS51406"/>
    </source>
</evidence>
<dbReference type="PANTHER" id="PTHR19143">
    <property type="entry name" value="FIBRINOGEN/TENASCIN/ANGIOPOEITIN"/>
    <property type="match status" value="1"/>
</dbReference>
<gene>
    <name evidence="3" type="ORF">RRG08_023717</name>
</gene>
<feature type="domain" description="Fibrinogen C-terminal" evidence="2">
    <location>
        <begin position="1"/>
        <end position="208"/>
    </location>
</feature>